<dbReference type="Pfam" id="PF01569">
    <property type="entry name" value="PAP2"/>
    <property type="match status" value="1"/>
</dbReference>
<dbReference type="InterPro" id="IPR000326">
    <property type="entry name" value="PAP2/HPO"/>
</dbReference>
<organism evidence="3 4">
    <name type="scientific">Pedobacter quisquiliarum</name>
    <dbReference type="NCBI Taxonomy" id="1834438"/>
    <lineage>
        <taxon>Bacteria</taxon>
        <taxon>Pseudomonadati</taxon>
        <taxon>Bacteroidota</taxon>
        <taxon>Sphingobacteriia</taxon>
        <taxon>Sphingobacteriales</taxon>
        <taxon>Sphingobacteriaceae</taxon>
        <taxon>Pedobacter</taxon>
    </lineage>
</organism>
<evidence type="ECO:0000256" key="1">
    <source>
        <dbReference type="SAM" id="SignalP"/>
    </source>
</evidence>
<accession>A0A916XCH4</accession>
<gene>
    <name evidence="3" type="ORF">GCM10011387_12630</name>
</gene>
<reference evidence="3" key="2">
    <citation type="submission" date="2020-09" db="EMBL/GenBank/DDBJ databases">
        <authorList>
            <person name="Sun Q."/>
            <person name="Zhou Y."/>
        </authorList>
    </citation>
    <scope>NUCLEOTIDE SEQUENCE</scope>
    <source>
        <strain evidence="3">CGMCC 1.15343</strain>
    </source>
</reference>
<dbReference type="InterPro" id="IPR036938">
    <property type="entry name" value="PAP2/HPO_sf"/>
</dbReference>
<name>A0A916XCH4_9SPHI</name>
<dbReference type="AlphaFoldDB" id="A0A916XCH4"/>
<feature type="chain" id="PRO_5038092034" description="Phosphatidic acid phosphatase type 2/haloperoxidase domain-containing protein" evidence="1">
    <location>
        <begin position="20"/>
        <end position="245"/>
    </location>
</feature>
<protein>
    <recommendedName>
        <fullName evidence="2">Phosphatidic acid phosphatase type 2/haloperoxidase domain-containing protein</fullName>
    </recommendedName>
</protein>
<evidence type="ECO:0000259" key="2">
    <source>
        <dbReference type="SMART" id="SM00014"/>
    </source>
</evidence>
<dbReference type="EMBL" id="BMIL01000003">
    <property type="protein sequence ID" value="GGC60479.1"/>
    <property type="molecule type" value="Genomic_DNA"/>
</dbReference>
<comment type="caution">
    <text evidence="3">The sequence shown here is derived from an EMBL/GenBank/DDBJ whole genome shotgun (WGS) entry which is preliminary data.</text>
</comment>
<proteinExistence type="predicted"/>
<dbReference type="SUPFAM" id="SSF48317">
    <property type="entry name" value="Acid phosphatase/Vanadium-dependent haloperoxidase"/>
    <property type="match status" value="1"/>
</dbReference>
<keyword evidence="4" id="KW-1185">Reference proteome</keyword>
<dbReference type="Gene3D" id="1.20.144.10">
    <property type="entry name" value="Phosphatidic acid phosphatase type 2/haloperoxidase"/>
    <property type="match status" value="1"/>
</dbReference>
<reference evidence="3" key="1">
    <citation type="journal article" date="2014" name="Int. J. Syst. Evol. Microbiol.">
        <title>Complete genome sequence of Corynebacterium casei LMG S-19264T (=DSM 44701T), isolated from a smear-ripened cheese.</title>
        <authorList>
            <consortium name="US DOE Joint Genome Institute (JGI-PGF)"/>
            <person name="Walter F."/>
            <person name="Albersmeier A."/>
            <person name="Kalinowski J."/>
            <person name="Ruckert C."/>
        </authorList>
    </citation>
    <scope>NUCLEOTIDE SEQUENCE</scope>
    <source>
        <strain evidence="3">CGMCC 1.15343</strain>
    </source>
</reference>
<dbReference type="SMART" id="SM00014">
    <property type="entry name" value="acidPPc"/>
    <property type="match status" value="1"/>
</dbReference>
<feature type="domain" description="Phosphatidic acid phosphatase type 2/haloperoxidase" evidence="2">
    <location>
        <begin position="107"/>
        <end position="208"/>
    </location>
</feature>
<evidence type="ECO:0000313" key="3">
    <source>
        <dbReference type="EMBL" id="GGC60479.1"/>
    </source>
</evidence>
<dbReference type="Proteomes" id="UP000651668">
    <property type="component" value="Unassembled WGS sequence"/>
</dbReference>
<evidence type="ECO:0000313" key="4">
    <source>
        <dbReference type="Proteomes" id="UP000651668"/>
    </source>
</evidence>
<keyword evidence="1" id="KW-0732">Signal</keyword>
<sequence length="245" mass="26904">MHKISALIFVLFFPFCLSAQELDSVPKKEKVGVKPFIIPAALIGYGFIAKGDNFINDFDKSIQRRLHSSNPNPSERADDILRYTPAAMVYGLHLVGIKGKNSLVDATGVYVLSTVIMGASVQTTKRLTQHVRPDGSDQHSFPSGHASTAFASAEFLRQEYADVSPWYGYAGYTIATATGVLRLKNNKHWFGDVVAGAGFGILSTKAAYLLYPEIKKLFKTKPGTSYTLIPGYQQNRIGLNFNATF</sequence>
<dbReference type="RefSeq" id="WP_188626008.1">
    <property type="nucleotide sequence ID" value="NZ_BMIL01000003.1"/>
</dbReference>
<feature type="signal peptide" evidence="1">
    <location>
        <begin position="1"/>
        <end position="19"/>
    </location>
</feature>
<dbReference type="CDD" id="cd03394">
    <property type="entry name" value="PAP2_like_5"/>
    <property type="match status" value="1"/>
</dbReference>